<dbReference type="SUPFAM" id="SSF51338">
    <property type="entry name" value="Composite domain of metallo-dependent hydrolases"/>
    <property type="match status" value="1"/>
</dbReference>
<reference evidence="12 13" key="1">
    <citation type="journal article" date="2009" name="Stand. Genomic Sci.">
        <title>Complete genome sequence of Actinosynnema mirum type strain (101).</title>
        <authorList>
            <person name="Land M."/>
            <person name="Lapidus A."/>
            <person name="Mayilraj S."/>
            <person name="Chen F."/>
            <person name="Copeland A."/>
            <person name="Del Rio T.G."/>
            <person name="Nolan M."/>
            <person name="Lucas S."/>
            <person name="Tice H."/>
            <person name="Cheng J.F."/>
            <person name="Chertkov O."/>
            <person name="Bruce D."/>
            <person name="Goodwin L."/>
            <person name="Pitluck S."/>
            <person name="Rohde M."/>
            <person name="Goker M."/>
            <person name="Pati A."/>
            <person name="Ivanova N."/>
            <person name="Mavromatis K."/>
            <person name="Chen A."/>
            <person name="Palaniappan K."/>
            <person name="Hauser L."/>
            <person name="Chang Y.J."/>
            <person name="Jeffries C.C."/>
            <person name="Brettin T."/>
            <person name="Detter J.C."/>
            <person name="Han C."/>
            <person name="Chain P."/>
            <person name="Tindall B.J."/>
            <person name="Bristow J."/>
            <person name="Eisen J.A."/>
            <person name="Markowitz V."/>
            <person name="Hugenholtz P."/>
            <person name="Kyrpides N.C."/>
            <person name="Klenk H.P."/>
        </authorList>
    </citation>
    <scope>NUCLEOTIDE SEQUENCE [LARGE SCALE GENOMIC DNA]</scope>
    <source>
        <strain evidence="13">ATCC 29888 / DSM 43827 / JCM 3225 / NBRC 14064 / NCIMB 13271 / NRRL B-12336 / IMRU 3971 / 101</strain>
    </source>
</reference>
<dbReference type="EC" id="3.5.2.5" evidence="5"/>
<evidence type="ECO:0000256" key="3">
    <source>
        <dbReference type="ARBA" id="ARBA00010368"/>
    </source>
</evidence>
<accession>C6WEX0</accession>
<dbReference type="InterPro" id="IPR050138">
    <property type="entry name" value="DHOase/Allantoinase_Hydrolase"/>
</dbReference>
<dbReference type="Pfam" id="PF01979">
    <property type="entry name" value="Amidohydro_1"/>
    <property type="match status" value="1"/>
</dbReference>
<dbReference type="STRING" id="446462.Amir_5937"/>
<comment type="pathway">
    <text evidence="2">Nitrogen metabolism; (S)-allantoin degradation; allantoate from (S)-allantoin: step 1/1.</text>
</comment>
<evidence type="ECO:0000256" key="10">
    <source>
        <dbReference type="SAM" id="MobiDB-lite"/>
    </source>
</evidence>
<comment type="cofactor">
    <cofactor evidence="1">
        <name>Zn(2+)</name>
        <dbReference type="ChEBI" id="CHEBI:29105"/>
    </cofactor>
</comment>
<dbReference type="NCBIfam" id="TIGR03178">
    <property type="entry name" value="allantoinase"/>
    <property type="match status" value="1"/>
</dbReference>
<feature type="region of interest" description="Disordered" evidence="10">
    <location>
        <begin position="1"/>
        <end position="60"/>
    </location>
</feature>
<dbReference type="GO" id="GO:0006145">
    <property type="term" value="P:purine nucleobase catabolic process"/>
    <property type="evidence" value="ECO:0007669"/>
    <property type="project" value="TreeGrafter"/>
</dbReference>
<feature type="domain" description="Amidohydrolase-related" evidence="11">
    <location>
        <begin position="183"/>
        <end position="551"/>
    </location>
</feature>
<dbReference type="GO" id="GO:0005737">
    <property type="term" value="C:cytoplasm"/>
    <property type="evidence" value="ECO:0007669"/>
    <property type="project" value="TreeGrafter"/>
</dbReference>
<dbReference type="InterPro" id="IPR017593">
    <property type="entry name" value="Allantoinase"/>
</dbReference>
<comment type="similarity">
    <text evidence="3">Belongs to the metallo-dependent hydrolases superfamily. Allantoinase family.</text>
</comment>
<dbReference type="KEGG" id="ami:Amir_5937"/>
<keyword evidence="6" id="KW-0659">Purine metabolism</keyword>
<evidence type="ECO:0000259" key="11">
    <source>
        <dbReference type="Pfam" id="PF01979"/>
    </source>
</evidence>
<name>C6WEX0_ACTMD</name>
<dbReference type="GO" id="GO:0004038">
    <property type="term" value="F:allantoinase activity"/>
    <property type="evidence" value="ECO:0007669"/>
    <property type="project" value="UniProtKB-EC"/>
</dbReference>
<dbReference type="Gene3D" id="3.20.20.140">
    <property type="entry name" value="Metal-dependent hydrolases"/>
    <property type="match status" value="1"/>
</dbReference>
<comment type="subunit">
    <text evidence="4">Homotetramer.</text>
</comment>
<dbReference type="GO" id="GO:0050897">
    <property type="term" value="F:cobalt ion binding"/>
    <property type="evidence" value="ECO:0007669"/>
    <property type="project" value="InterPro"/>
</dbReference>
<evidence type="ECO:0000256" key="4">
    <source>
        <dbReference type="ARBA" id="ARBA00011881"/>
    </source>
</evidence>
<dbReference type="PANTHER" id="PTHR43668:SF2">
    <property type="entry name" value="ALLANTOINASE"/>
    <property type="match status" value="1"/>
</dbReference>
<evidence type="ECO:0000256" key="8">
    <source>
        <dbReference type="ARBA" id="ARBA00022801"/>
    </source>
</evidence>
<dbReference type="FunFam" id="3.20.20.140:FF:000032">
    <property type="entry name" value="Allantoinase Dal1"/>
    <property type="match status" value="1"/>
</dbReference>
<organism evidence="12 13">
    <name type="scientific">Actinosynnema mirum (strain ATCC 29888 / DSM 43827 / JCM 3225 / NBRC 14064 / NCIMB 13271 / NRRL B-12336 / IMRU 3971 / 101)</name>
    <dbReference type="NCBI Taxonomy" id="446462"/>
    <lineage>
        <taxon>Bacteria</taxon>
        <taxon>Bacillati</taxon>
        <taxon>Actinomycetota</taxon>
        <taxon>Actinomycetes</taxon>
        <taxon>Pseudonocardiales</taxon>
        <taxon>Pseudonocardiaceae</taxon>
        <taxon>Actinosynnema</taxon>
    </lineage>
</organism>
<dbReference type="GO" id="GO:0000256">
    <property type="term" value="P:allantoin catabolic process"/>
    <property type="evidence" value="ECO:0007669"/>
    <property type="project" value="InterPro"/>
</dbReference>
<keyword evidence="8 12" id="KW-0378">Hydrolase</keyword>
<dbReference type="eggNOG" id="COG0044">
    <property type="taxonomic scope" value="Bacteria"/>
</dbReference>
<dbReference type="InterPro" id="IPR006680">
    <property type="entry name" value="Amidohydro-rel"/>
</dbReference>
<evidence type="ECO:0000256" key="6">
    <source>
        <dbReference type="ARBA" id="ARBA00022631"/>
    </source>
</evidence>
<dbReference type="PANTHER" id="PTHR43668">
    <property type="entry name" value="ALLANTOINASE"/>
    <property type="match status" value="1"/>
</dbReference>
<dbReference type="Proteomes" id="UP000002213">
    <property type="component" value="Chromosome"/>
</dbReference>
<keyword evidence="7" id="KW-0479">Metal-binding</keyword>
<dbReference type="SUPFAM" id="SSF51556">
    <property type="entry name" value="Metallo-dependent hydrolases"/>
    <property type="match status" value="1"/>
</dbReference>
<evidence type="ECO:0000256" key="2">
    <source>
        <dbReference type="ARBA" id="ARBA00004968"/>
    </source>
</evidence>
<protein>
    <recommendedName>
        <fullName evidence="5">allantoinase</fullName>
        <ecNumber evidence="5">3.5.2.5</ecNumber>
    </recommendedName>
</protein>
<dbReference type="AlphaFoldDB" id="C6WEX0"/>
<evidence type="ECO:0000256" key="9">
    <source>
        <dbReference type="ARBA" id="ARBA00022833"/>
    </source>
</evidence>
<evidence type="ECO:0000256" key="1">
    <source>
        <dbReference type="ARBA" id="ARBA00001947"/>
    </source>
</evidence>
<dbReference type="GO" id="GO:0008270">
    <property type="term" value="F:zinc ion binding"/>
    <property type="evidence" value="ECO:0007669"/>
    <property type="project" value="InterPro"/>
</dbReference>
<evidence type="ECO:0000313" key="12">
    <source>
        <dbReference type="EMBL" id="ACU39745.1"/>
    </source>
</evidence>
<gene>
    <name evidence="12" type="ordered locus">Amir_5937</name>
</gene>
<sequence length="569" mass="59305">MRHFGRAALGPRANHTTGSPDTPGRSYRPRSPDAVPEARTPPAANRETAAPQPSPALRAAGTLTRMDLVFRAKRVITPDGEIGADVGVADGRITVVVPHPDPTGPGRAGTDPLPTGPFRTSQFGAGPFGAGPFDAGAAPTGPLPGLAATGPFPADPAATPAADLIREALRAGAELVELPDDEVLIPGLVDTHVHVNDPGRADWEGFPTATLAAAAGGVTSIVDMPLNSLPPTTTPAALDAKLDAARGRVHVDVGFWGGLLPGNGDQLAALVDRGVFGFKCFLAHSGVDEFPHVDVPRLRAALTRLPPDLPVIVHAEDPAHLAEPASGDYPGFLASRPHAAEQRAVADVIAAARDTGHRLHVLHVSSARAAADLAAAKRDGVPVTAETCPHYLTFTAEEIPEGATAFKCCPPIREAANRELLWAALRDGALDLVVSDHSPCTPDLKRGDFATAWGGVASLQLGLPAVWTQARRRGFALTDVVRWMSTAPADLTGLRHKGRIAPGADADLCAFAPDAAFVVDRAHLRHRNPVTAYHGLPLAGEVRRTWLRGRRITGDAPSGRFLTRGGGAA</sequence>
<evidence type="ECO:0000256" key="5">
    <source>
        <dbReference type="ARBA" id="ARBA00012863"/>
    </source>
</evidence>
<keyword evidence="13" id="KW-1185">Reference proteome</keyword>
<evidence type="ECO:0000313" key="13">
    <source>
        <dbReference type="Proteomes" id="UP000002213"/>
    </source>
</evidence>
<keyword evidence="9" id="KW-0862">Zinc</keyword>
<dbReference type="InterPro" id="IPR011059">
    <property type="entry name" value="Metal-dep_hydrolase_composite"/>
</dbReference>
<dbReference type="InterPro" id="IPR032466">
    <property type="entry name" value="Metal_Hydrolase"/>
</dbReference>
<dbReference type="EMBL" id="CP001630">
    <property type="protein sequence ID" value="ACU39745.1"/>
    <property type="molecule type" value="Genomic_DNA"/>
</dbReference>
<dbReference type="HOGENOM" id="CLU_015572_4_1_11"/>
<evidence type="ECO:0000256" key="7">
    <source>
        <dbReference type="ARBA" id="ARBA00022723"/>
    </source>
</evidence>
<proteinExistence type="inferred from homology"/>